<organism evidence="1 2">
    <name type="scientific">Mycena metata</name>
    <dbReference type="NCBI Taxonomy" id="1033252"/>
    <lineage>
        <taxon>Eukaryota</taxon>
        <taxon>Fungi</taxon>
        <taxon>Dikarya</taxon>
        <taxon>Basidiomycota</taxon>
        <taxon>Agaricomycotina</taxon>
        <taxon>Agaricomycetes</taxon>
        <taxon>Agaricomycetidae</taxon>
        <taxon>Agaricales</taxon>
        <taxon>Marasmiineae</taxon>
        <taxon>Mycenaceae</taxon>
        <taxon>Mycena</taxon>
    </lineage>
</organism>
<dbReference type="Proteomes" id="UP001215598">
    <property type="component" value="Unassembled WGS sequence"/>
</dbReference>
<dbReference type="EMBL" id="JARKIB010000018">
    <property type="protein sequence ID" value="KAJ7769496.1"/>
    <property type="molecule type" value="Genomic_DNA"/>
</dbReference>
<accession>A0AAD7JSS9</accession>
<protein>
    <submittedName>
        <fullName evidence="1">Uncharacterized protein</fullName>
    </submittedName>
</protein>
<evidence type="ECO:0000313" key="1">
    <source>
        <dbReference type="EMBL" id="KAJ7769496.1"/>
    </source>
</evidence>
<proteinExistence type="predicted"/>
<keyword evidence="2" id="KW-1185">Reference proteome</keyword>
<sequence length="267" mass="29346">MPPQHLCGALHLVSYGIRKWRPNGSRRGGANQFSSLFAIGSNSVFALGWASHVILLLPVPTANPHLCHPLFTNAGNAYSVRERAYSHLARCNDQTQRACAAIQKSGCVLWIMSAAVFLCLLLPRATGHVPSHAMGGDIVCPQSLISFSPGSVRCLFSGPRPHAAMPAYVLSFEDFFGLTHLSICTSREYEHDSYLVYCIAKESAQRTDVNGTASFFFPILWTLQWGEDPPKRGGPLDPRVRAFARVRGVPGRWIVVRTRRVFGVVGQ</sequence>
<reference evidence="1" key="1">
    <citation type="submission" date="2023-03" db="EMBL/GenBank/DDBJ databases">
        <title>Massive genome expansion in bonnet fungi (Mycena s.s.) driven by repeated elements and novel gene families across ecological guilds.</title>
        <authorList>
            <consortium name="Lawrence Berkeley National Laboratory"/>
            <person name="Harder C.B."/>
            <person name="Miyauchi S."/>
            <person name="Viragh M."/>
            <person name="Kuo A."/>
            <person name="Thoen E."/>
            <person name="Andreopoulos B."/>
            <person name="Lu D."/>
            <person name="Skrede I."/>
            <person name="Drula E."/>
            <person name="Henrissat B."/>
            <person name="Morin E."/>
            <person name="Kohler A."/>
            <person name="Barry K."/>
            <person name="LaButti K."/>
            <person name="Morin E."/>
            <person name="Salamov A."/>
            <person name="Lipzen A."/>
            <person name="Mereny Z."/>
            <person name="Hegedus B."/>
            <person name="Baldrian P."/>
            <person name="Stursova M."/>
            <person name="Weitz H."/>
            <person name="Taylor A."/>
            <person name="Grigoriev I.V."/>
            <person name="Nagy L.G."/>
            <person name="Martin F."/>
            <person name="Kauserud H."/>
        </authorList>
    </citation>
    <scope>NUCLEOTIDE SEQUENCE</scope>
    <source>
        <strain evidence="1">CBHHK182m</strain>
    </source>
</reference>
<evidence type="ECO:0000313" key="2">
    <source>
        <dbReference type="Proteomes" id="UP001215598"/>
    </source>
</evidence>
<dbReference type="AlphaFoldDB" id="A0AAD7JSS9"/>
<comment type="caution">
    <text evidence="1">The sequence shown here is derived from an EMBL/GenBank/DDBJ whole genome shotgun (WGS) entry which is preliminary data.</text>
</comment>
<gene>
    <name evidence="1" type="ORF">B0H16DRAFT_1452677</name>
</gene>
<name>A0AAD7JSS9_9AGAR</name>